<dbReference type="EMBL" id="AP027730">
    <property type="protein sequence ID" value="BDZ44019.1"/>
    <property type="molecule type" value="Genomic_DNA"/>
</dbReference>
<keyword evidence="4" id="KW-1185">Reference proteome</keyword>
<dbReference type="RefSeq" id="WP_286219576.1">
    <property type="nucleotide sequence ID" value="NZ_AP027730.1"/>
</dbReference>
<sequence length="200" mass="22200">MSEWGDDYDDLEPTATHLGALGIGVDLAVEKAVQQHVSQAAAAAVKEALSPEMLEALRERAADAAAAALGEDSPAGSDDEAAPRLHFGSVDEFVREHLRHVYKRRIDGRHRCWAGQWWAYDEAVIRLEALWRAWEHLRQDPATGMSVWWRDHADHHMGVLMDPDGPFAAATEGAENTSRKGEPLPYVEPPEGMFPDVRDD</sequence>
<evidence type="ECO:0000313" key="3">
    <source>
        <dbReference type="EMBL" id="BDZ44062.1"/>
    </source>
</evidence>
<accession>A0ABN6XGT8</accession>
<evidence type="ECO:0000256" key="1">
    <source>
        <dbReference type="SAM" id="MobiDB-lite"/>
    </source>
</evidence>
<evidence type="ECO:0000313" key="4">
    <source>
        <dbReference type="Proteomes" id="UP001321475"/>
    </source>
</evidence>
<dbReference type="InterPro" id="IPR032584">
    <property type="entry name" value="DUF4913"/>
</dbReference>
<dbReference type="Proteomes" id="UP001321475">
    <property type="component" value="Plasmid pNBRC108565a"/>
</dbReference>
<reference evidence="4" key="2">
    <citation type="journal article" date="2019" name="Int. J. Syst. Evol. Microbiol.">
        <title>The Global Catalogue of Microorganisms (GCM) 10K type strain sequencing project: providing services to taxonomists for standard genome sequencing and annotation.</title>
        <authorList>
            <consortium name="The Broad Institute Genomics Platform"/>
            <consortium name="The Broad Institute Genome Sequencing Center for Infectious Disease"/>
            <person name="Wu L."/>
            <person name="Ma J."/>
        </authorList>
    </citation>
    <scope>NUCLEOTIDE SEQUENCE [LARGE SCALE GENOMIC DNA]</scope>
    <source>
        <strain evidence="4">NBRC 108565</strain>
    </source>
</reference>
<organism evidence="2 4">
    <name type="scientific">Paraoerskovia sediminicola</name>
    <dbReference type="NCBI Taxonomy" id="1138587"/>
    <lineage>
        <taxon>Bacteria</taxon>
        <taxon>Bacillati</taxon>
        <taxon>Actinomycetota</taxon>
        <taxon>Actinomycetes</taxon>
        <taxon>Micrococcales</taxon>
        <taxon>Cellulomonadaceae</taxon>
        <taxon>Paraoerskovia</taxon>
    </lineage>
</organism>
<dbReference type="Pfam" id="PF16259">
    <property type="entry name" value="DUF4913"/>
    <property type="match status" value="1"/>
</dbReference>
<dbReference type="EMBL" id="AP027730">
    <property type="protein sequence ID" value="BDZ44062.1"/>
    <property type="molecule type" value="Genomic_DNA"/>
</dbReference>
<proteinExistence type="predicted"/>
<protein>
    <recommendedName>
        <fullName evidence="5">DUF4913 domain-containing protein</fullName>
    </recommendedName>
</protein>
<name>A0ABN6XGT8_9CELL</name>
<reference evidence="2" key="1">
    <citation type="journal article" date="2014" name="Int. J. Syst. Evol. Microbiol.">
        <title>Complete genome of a new Firmicutes species belonging to the dominant human colonic microbiota ('Ruminococcus bicirculans') reveals two chromosomes and a selective capacity to utilize plant glucans.</title>
        <authorList>
            <consortium name="NISC Comparative Sequencing Program"/>
            <person name="Wegmann U."/>
            <person name="Louis P."/>
            <person name="Goesmann A."/>
            <person name="Henrissat B."/>
            <person name="Duncan S.H."/>
            <person name="Flint H.J."/>
        </authorList>
    </citation>
    <scope>NUCLEOTIDE SEQUENCE</scope>
    <source>
        <strain evidence="2">NBRC 108565</strain>
    </source>
</reference>
<evidence type="ECO:0008006" key="5">
    <source>
        <dbReference type="Google" id="ProtNLM"/>
    </source>
</evidence>
<feature type="region of interest" description="Disordered" evidence="1">
    <location>
        <begin position="165"/>
        <end position="200"/>
    </location>
</feature>
<evidence type="ECO:0000313" key="2">
    <source>
        <dbReference type="EMBL" id="BDZ44019.1"/>
    </source>
</evidence>
<gene>
    <name evidence="2" type="ORF">GCM10025865_33180</name>
    <name evidence="3" type="ORF">GCM10025865_33610</name>
</gene>
<geneLocation type="plasmid" evidence="2 4">
    <name>pNBRC108565a</name>
</geneLocation>
<keyword evidence="2" id="KW-0614">Plasmid</keyword>
<reference evidence="2" key="3">
    <citation type="submission" date="2023-02" db="EMBL/GenBank/DDBJ databases">
        <authorList>
            <person name="Sun Q."/>
            <person name="Mori K."/>
        </authorList>
    </citation>
    <scope>NUCLEOTIDE SEQUENCE</scope>
    <source>
        <strain evidence="2">NBRC 108565</strain>
        <plasmid evidence="2">pNBRC108565a</plasmid>
    </source>
</reference>